<dbReference type="PANTHER" id="PTHR11839">
    <property type="entry name" value="UDP/ADP-SUGAR PYROPHOSPHATASE"/>
    <property type="match status" value="1"/>
</dbReference>
<evidence type="ECO:0000256" key="6">
    <source>
        <dbReference type="ARBA" id="ARBA00032162"/>
    </source>
</evidence>
<proteinExistence type="inferred from homology"/>
<accession>A0A7W8DJW1</accession>
<evidence type="ECO:0000313" key="10">
    <source>
        <dbReference type="Proteomes" id="UP000590740"/>
    </source>
</evidence>
<dbReference type="CDD" id="cd03424">
    <property type="entry name" value="NUDIX_ADPRase_Nudt5_UGPPase_Nudt14"/>
    <property type="match status" value="1"/>
</dbReference>
<dbReference type="PANTHER" id="PTHR11839:SF18">
    <property type="entry name" value="NUDIX HYDROLASE DOMAIN-CONTAINING PROTEIN"/>
    <property type="match status" value="1"/>
</dbReference>
<dbReference type="GO" id="GO:0016787">
    <property type="term" value="F:hydrolase activity"/>
    <property type="evidence" value="ECO:0007669"/>
    <property type="project" value="UniProtKB-KW"/>
</dbReference>
<keyword evidence="10" id="KW-1185">Reference proteome</keyword>
<dbReference type="GO" id="GO:0019693">
    <property type="term" value="P:ribose phosphate metabolic process"/>
    <property type="evidence" value="ECO:0007669"/>
    <property type="project" value="TreeGrafter"/>
</dbReference>
<evidence type="ECO:0000256" key="7">
    <source>
        <dbReference type="ARBA" id="ARBA00032272"/>
    </source>
</evidence>
<name>A0A7W8DJW1_9BACT</name>
<dbReference type="InterPro" id="IPR015797">
    <property type="entry name" value="NUDIX_hydrolase-like_dom_sf"/>
</dbReference>
<dbReference type="Proteomes" id="UP000590740">
    <property type="component" value="Unassembled WGS sequence"/>
</dbReference>
<evidence type="ECO:0000256" key="4">
    <source>
        <dbReference type="ARBA" id="ARBA00016377"/>
    </source>
</evidence>
<dbReference type="Gene3D" id="3.90.79.10">
    <property type="entry name" value="Nucleoside Triphosphate Pyrophosphohydrolase"/>
    <property type="match status" value="1"/>
</dbReference>
<sequence>MQIPEFEIYKPGAEAGWHKTRSEVLFDNRHVGVEKAFFKTPNRQTEVPWMVVKRKAAVAIAPVLEDGRLVMVHQERLPVMQTLWEFPAGQIDSEVTRESIIHTIQNELREECGCALHPDLGTLQSLGWFFPSQGFTDEIVYLFTAKPVCVVSRPEPDGSEHISDVRFVSAGELRGMIAANAITNALTLALYARIAAQGLP</sequence>
<organism evidence="9 10">
    <name type="scientific">Prosthecobacter vanneervenii</name>
    <dbReference type="NCBI Taxonomy" id="48466"/>
    <lineage>
        <taxon>Bacteria</taxon>
        <taxon>Pseudomonadati</taxon>
        <taxon>Verrucomicrobiota</taxon>
        <taxon>Verrucomicrobiia</taxon>
        <taxon>Verrucomicrobiales</taxon>
        <taxon>Verrucomicrobiaceae</taxon>
        <taxon>Prosthecobacter</taxon>
    </lineage>
</organism>
<dbReference type="Pfam" id="PF00293">
    <property type="entry name" value="NUDIX"/>
    <property type="match status" value="1"/>
</dbReference>
<dbReference type="EMBL" id="JACHIG010000003">
    <property type="protein sequence ID" value="MBB5032241.1"/>
    <property type="molecule type" value="Genomic_DNA"/>
</dbReference>
<evidence type="ECO:0000313" key="9">
    <source>
        <dbReference type="EMBL" id="MBB5032241.1"/>
    </source>
</evidence>
<dbReference type="AlphaFoldDB" id="A0A7W8DJW1"/>
<comment type="similarity">
    <text evidence="3">Belongs to the Nudix hydrolase family. NudK subfamily.</text>
</comment>
<dbReference type="GO" id="GO:0006753">
    <property type="term" value="P:nucleoside phosphate metabolic process"/>
    <property type="evidence" value="ECO:0007669"/>
    <property type="project" value="TreeGrafter"/>
</dbReference>
<evidence type="ECO:0000256" key="3">
    <source>
        <dbReference type="ARBA" id="ARBA00007275"/>
    </source>
</evidence>
<reference evidence="9 10" key="1">
    <citation type="submission" date="2020-08" db="EMBL/GenBank/DDBJ databases">
        <title>Genomic Encyclopedia of Type Strains, Phase IV (KMG-IV): sequencing the most valuable type-strain genomes for metagenomic binning, comparative biology and taxonomic classification.</title>
        <authorList>
            <person name="Goeker M."/>
        </authorList>
    </citation>
    <scope>NUCLEOTIDE SEQUENCE [LARGE SCALE GENOMIC DNA]</scope>
    <source>
        <strain evidence="9 10">DSM 12252</strain>
    </source>
</reference>
<comment type="catalytic activity">
    <reaction evidence="1">
        <text>GDP-alpha-D-mannose + H2O = alpha-D-mannose 1-phosphate + GMP + 2 H(+)</text>
        <dbReference type="Rhea" id="RHEA:27978"/>
        <dbReference type="ChEBI" id="CHEBI:15377"/>
        <dbReference type="ChEBI" id="CHEBI:15378"/>
        <dbReference type="ChEBI" id="CHEBI:57527"/>
        <dbReference type="ChEBI" id="CHEBI:58115"/>
        <dbReference type="ChEBI" id="CHEBI:58409"/>
    </reaction>
</comment>
<comment type="cofactor">
    <cofactor evidence="2">
        <name>Mg(2+)</name>
        <dbReference type="ChEBI" id="CHEBI:18420"/>
    </cofactor>
</comment>
<dbReference type="RefSeq" id="WP_184339174.1">
    <property type="nucleotide sequence ID" value="NZ_JACHIG010000003.1"/>
</dbReference>
<comment type="caution">
    <text evidence="9">The sequence shown here is derived from an EMBL/GenBank/DDBJ whole genome shotgun (WGS) entry which is preliminary data.</text>
</comment>
<dbReference type="PROSITE" id="PS51462">
    <property type="entry name" value="NUDIX"/>
    <property type="match status" value="1"/>
</dbReference>
<dbReference type="SUPFAM" id="SSF55811">
    <property type="entry name" value="Nudix"/>
    <property type="match status" value="1"/>
</dbReference>
<evidence type="ECO:0000256" key="2">
    <source>
        <dbReference type="ARBA" id="ARBA00001946"/>
    </source>
</evidence>
<protein>
    <recommendedName>
        <fullName evidence="4">GDP-mannose pyrophosphatase</fullName>
    </recommendedName>
    <alternativeName>
        <fullName evidence="6">GDP-mannose hydrolase</fullName>
    </alternativeName>
    <alternativeName>
        <fullName evidence="7">GDPMK</fullName>
    </alternativeName>
</protein>
<evidence type="ECO:0000259" key="8">
    <source>
        <dbReference type="PROSITE" id="PS51462"/>
    </source>
</evidence>
<evidence type="ECO:0000256" key="1">
    <source>
        <dbReference type="ARBA" id="ARBA00000847"/>
    </source>
</evidence>
<dbReference type="GO" id="GO:0005829">
    <property type="term" value="C:cytosol"/>
    <property type="evidence" value="ECO:0007669"/>
    <property type="project" value="TreeGrafter"/>
</dbReference>
<gene>
    <name evidence="9" type="ORF">HNQ65_001818</name>
</gene>
<dbReference type="InterPro" id="IPR000086">
    <property type="entry name" value="NUDIX_hydrolase_dom"/>
</dbReference>
<feature type="domain" description="Nudix hydrolase" evidence="8">
    <location>
        <begin position="53"/>
        <end position="190"/>
    </location>
</feature>
<evidence type="ECO:0000256" key="5">
    <source>
        <dbReference type="ARBA" id="ARBA00022801"/>
    </source>
</evidence>
<keyword evidence="5" id="KW-0378">Hydrolase</keyword>